<evidence type="ECO:0000259" key="1">
    <source>
        <dbReference type="Pfam" id="PF02317"/>
    </source>
</evidence>
<dbReference type="InterPro" id="IPR013328">
    <property type="entry name" value="6PGD_dom2"/>
</dbReference>
<name>A0A484QND8_9ZZZZ</name>
<evidence type="ECO:0000313" key="3">
    <source>
        <dbReference type="EMBL" id="VFR39743.1"/>
    </source>
</evidence>
<dbReference type="Gene3D" id="1.10.1040.10">
    <property type="entry name" value="N-(1-d-carboxylethyl)-l-norvaline Dehydrogenase, domain 2"/>
    <property type="match status" value="1"/>
</dbReference>
<dbReference type="GO" id="GO:0047830">
    <property type="term" value="F:D-octopine dehydrogenase activity"/>
    <property type="evidence" value="ECO:0007669"/>
    <property type="project" value="UniProtKB-EC"/>
</dbReference>
<accession>A0A484QND8</accession>
<reference evidence="3" key="1">
    <citation type="submission" date="2019-03" db="EMBL/GenBank/DDBJ databases">
        <authorList>
            <person name="Danneels B."/>
        </authorList>
    </citation>
    <scope>NUCLEOTIDE SEQUENCE</scope>
</reference>
<evidence type="ECO:0000313" key="4">
    <source>
        <dbReference type="EMBL" id="VFR71136.1"/>
    </source>
</evidence>
<dbReference type="Pfam" id="PF02317">
    <property type="entry name" value="Octopine_DH"/>
    <property type="match status" value="1"/>
</dbReference>
<dbReference type="EMBL" id="CAADID010000021">
    <property type="protein sequence ID" value="VFR71136.1"/>
    <property type="molecule type" value="Genomic_DNA"/>
</dbReference>
<dbReference type="InterPro" id="IPR003421">
    <property type="entry name" value="Opine_DH"/>
</dbReference>
<dbReference type="EMBL" id="CAADHY010000023">
    <property type="protein sequence ID" value="VFR27450.1"/>
    <property type="molecule type" value="Genomic_DNA"/>
</dbReference>
<proteinExistence type="predicted"/>
<keyword evidence="3" id="KW-0560">Oxidoreductase</keyword>
<evidence type="ECO:0000313" key="2">
    <source>
        <dbReference type="EMBL" id="VFR27450.1"/>
    </source>
</evidence>
<dbReference type="InterPro" id="IPR008927">
    <property type="entry name" value="6-PGluconate_DH-like_C_sf"/>
</dbReference>
<dbReference type="SUPFAM" id="SSF48179">
    <property type="entry name" value="6-phosphogluconate dehydrogenase C-terminal domain-like"/>
    <property type="match status" value="1"/>
</dbReference>
<sequence length="320" mass="35230">MIKGAFRPELSTDIGDAVRYSRYLIVTVPAYAHDDVITALSAYDLSNHAVICITGNFFSLSARRSLNAAAILETSSAPYASRVEGAAVTILGVKFTMPIASLLPITDAAMREGISRVFSMPLQWHRDVLEIGFSCITAVIHPVPTMMNAGWIESTCGDFYFYRDGMSRSVVKVMEAIDRERCLIAEQYGFSLPATIELLNCYYHSAYKDLADFASRSAEHNSAKMAPTSLWHRYLAQDVPYVLVPWYELGQAAGIEAPAIRSAIQIASFVHGVNYLETGRTLRQLGLHRYDKHGIQAALGARTYIAQRPSSPACHAAMHG</sequence>
<protein>
    <submittedName>
        <fullName evidence="3">D-octopine dehydrogenase</fullName>
        <ecNumber evidence="3">1.5.1.11</ecNumber>
    </submittedName>
</protein>
<dbReference type="AlphaFoldDB" id="A0A484QND8"/>
<dbReference type="EMBL" id="CAADIG010000005">
    <property type="protein sequence ID" value="VFR39743.1"/>
    <property type="molecule type" value="Genomic_DNA"/>
</dbReference>
<dbReference type="Gene3D" id="3.40.50.720">
    <property type="entry name" value="NAD(P)-binding Rossmann-like Domain"/>
    <property type="match status" value="1"/>
</dbReference>
<organism evidence="3">
    <name type="scientific">plant metagenome</name>
    <dbReference type="NCBI Taxonomy" id="1297885"/>
    <lineage>
        <taxon>unclassified sequences</taxon>
        <taxon>metagenomes</taxon>
        <taxon>organismal metagenomes</taxon>
    </lineage>
</organism>
<dbReference type="EC" id="1.5.1.11" evidence="3"/>
<gene>
    <name evidence="2" type="ORF">AMP9_4487</name>
    <name evidence="3" type="ORF">ANT2_4309</name>
    <name evidence="4" type="ORF">ANT3_4313</name>
</gene>
<feature type="domain" description="Opine dehydrogenase" evidence="1">
    <location>
        <begin position="124"/>
        <end position="270"/>
    </location>
</feature>